<organism evidence="1">
    <name type="scientific">Anopheles darlingi</name>
    <name type="common">Mosquito</name>
    <dbReference type="NCBI Taxonomy" id="43151"/>
    <lineage>
        <taxon>Eukaryota</taxon>
        <taxon>Metazoa</taxon>
        <taxon>Ecdysozoa</taxon>
        <taxon>Arthropoda</taxon>
        <taxon>Hexapoda</taxon>
        <taxon>Insecta</taxon>
        <taxon>Pterygota</taxon>
        <taxon>Neoptera</taxon>
        <taxon>Endopterygota</taxon>
        <taxon>Diptera</taxon>
        <taxon>Nematocera</taxon>
        <taxon>Culicoidea</taxon>
        <taxon>Culicidae</taxon>
        <taxon>Anophelinae</taxon>
        <taxon>Anopheles</taxon>
    </lineage>
</organism>
<sequence>MHGACLRKSQMKVAAIYWTLIISFSSNALTKNPAFADKRLNASRFVVAAVKLKQHSSERCSAPNNIPSISMERAS</sequence>
<dbReference type="EMBL" id="GGFL01011383">
    <property type="protein sequence ID" value="MBW75561.1"/>
    <property type="molecule type" value="Transcribed_RNA"/>
</dbReference>
<name>A0A2M4DDL4_ANODA</name>
<evidence type="ECO:0000313" key="1">
    <source>
        <dbReference type="EMBL" id="MBW75561.1"/>
    </source>
</evidence>
<dbReference type="AlphaFoldDB" id="A0A2M4DDL4"/>
<protein>
    <submittedName>
        <fullName evidence="1">Putative secreted protein</fullName>
    </submittedName>
</protein>
<reference evidence="1" key="1">
    <citation type="submission" date="2018-01" db="EMBL/GenBank/DDBJ databases">
        <title>An insight into the sialome of Amazonian anophelines.</title>
        <authorList>
            <person name="Ribeiro J.M."/>
            <person name="Scarpassa V."/>
            <person name="Calvo E."/>
        </authorList>
    </citation>
    <scope>NUCLEOTIDE SEQUENCE</scope>
</reference>
<proteinExistence type="predicted"/>
<accession>A0A2M4DDL4</accession>